<dbReference type="InterPro" id="IPR036291">
    <property type="entry name" value="NAD(P)-bd_dom_sf"/>
</dbReference>
<dbReference type="Gene3D" id="1.10.1040.10">
    <property type="entry name" value="N-(1-d-carboxylethyl)-l-norvaline Dehydrogenase, domain 2"/>
    <property type="match status" value="2"/>
</dbReference>
<dbReference type="InterPro" id="IPR006115">
    <property type="entry name" value="6PGDH_NADP-bd"/>
</dbReference>
<evidence type="ECO:0000313" key="4">
    <source>
        <dbReference type="Proteomes" id="UP000073492"/>
    </source>
</evidence>
<dbReference type="GO" id="GO:0050661">
    <property type="term" value="F:NADP binding"/>
    <property type="evidence" value="ECO:0007669"/>
    <property type="project" value="InterPro"/>
</dbReference>
<dbReference type="EMBL" id="LFZO01001042">
    <property type="protein sequence ID" value="KXS94022.1"/>
    <property type="molecule type" value="Genomic_DNA"/>
</dbReference>
<feature type="domain" description="6-phosphogluconate dehydrogenase NADP-binding" evidence="1">
    <location>
        <begin position="7"/>
        <end position="171"/>
    </location>
</feature>
<dbReference type="Pfam" id="PF03446">
    <property type="entry name" value="NAD_binding_2"/>
    <property type="match status" value="1"/>
</dbReference>
<dbReference type="SUPFAM" id="SSF51735">
    <property type="entry name" value="NAD(P)-binding Rossmann-fold domains"/>
    <property type="match status" value="1"/>
</dbReference>
<dbReference type="InterPro" id="IPR029154">
    <property type="entry name" value="HIBADH-like_NADP-bd"/>
</dbReference>
<dbReference type="PANTHER" id="PTHR43060:SF17">
    <property type="entry name" value="L-THREONATE DEHYDROGENASE"/>
    <property type="match status" value="1"/>
</dbReference>
<organism evidence="3 4">
    <name type="scientific">Pseudocercospora musae</name>
    <dbReference type="NCBI Taxonomy" id="113226"/>
    <lineage>
        <taxon>Eukaryota</taxon>
        <taxon>Fungi</taxon>
        <taxon>Dikarya</taxon>
        <taxon>Ascomycota</taxon>
        <taxon>Pezizomycotina</taxon>
        <taxon>Dothideomycetes</taxon>
        <taxon>Dothideomycetidae</taxon>
        <taxon>Mycosphaerellales</taxon>
        <taxon>Mycosphaerellaceae</taxon>
        <taxon>Pseudocercospora</taxon>
    </lineage>
</organism>
<proteinExistence type="predicted"/>
<dbReference type="SUPFAM" id="SSF48179">
    <property type="entry name" value="6-phosphogluconate dehydrogenase C-terminal domain-like"/>
    <property type="match status" value="2"/>
</dbReference>
<dbReference type="PANTHER" id="PTHR43060">
    <property type="entry name" value="3-HYDROXYISOBUTYRATE DEHYDROGENASE-LIKE 1, MITOCHONDRIAL-RELATED"/>
    <property type="match status" value="1"/>
</dbReference>
<keyword evidence="4" id="KW-1185">Reference proteome</keyword>
<reference evidence="3 4" key="1">
    <citation type="submission" date="2015-07" db="EMBL/GenBank/DDBJ databases">
        <title>Comparative genomics of the Sigatoka disease complex on banana suggests a link between parallel evolutionary changes in Pseudocercospora fijiensis and Pseudocercospora eumusae and increased virulence on the banana host.</title>
        <authorList>
            <person name="Chang T.-C."/>
            <person name="Salvucci A."/>
            <person name="Crous P.W."/>
            <person name="Stergiopoulos I."/>
        </authorList>
    </citation>
    <scope>NUCLEOTIDE SEQUENCE [LARGE SCALE GENOMIC DNA]</scope>
    <source>
        <strain evidence="3 4">CBS 116634</strain>
    </source>
</reference>
<feature type="domain" description="3-hydroxyisobutyrate dehydrogenase-like NAD-binding" evidence="2">
    <location>
        <begin position="324"/>
        <end position="419"/>
    </location>
</feature>
<dbReference type="Proteomes" id="UP000073492">
    <property type="component" value="Unassembled WGS sequence"/>
</dbReference>
<gene>
    <name evidence="3" type="ORF">AC579_1163</name>
</gene>
<dbReference type="OrthoDB" id="1844152at2759"/>
<comment type="caution">
    <text evidence="3">The sequence shown here is derived from an EMBL/GenBank/DDBJ whole genome shotgun (WGS) entry which is preliminary data.</text>
</comment>
<dbReference type="AlphaFoldDB" id="A0A139GV09"/>
<evidence type="ECO:0000313" key="3">
    <source>
        <dbReference type="EMBL" id="KXS94022.1"/>
    </source>
</evidence>
<name>A0A139GV09_9PEZI</name>
<evidence type="ECO:0000259" key="1">
    <source>
        <dbReference type="Pfam" id="PF03446"/>
    </source>
</evidence>
<dbReference type="Pfam" id="PF14833">
    <property type="entry name" value="NAD_binding_11"/>
    <property type="match status" value="2"/>
</dbReference>
<protein>
    <submittedName>
        <fullName evidence="3">Uncharacterized protein</fullName>
    </submittedName>
</protein>
<dbReference type="GO" id="GO:0051287">
    <property type="term" value="F:NAD binding"/>
    <property type="evidence" value="ECO:0007669"/>
    <property type="project" value="InterPro"/>
</dbReference>
<accession>A0A139GV09</accession>
<feature type="domain" description="3-hydroxyisobutyrate dehydrogenase-like NAD-binding" evidence="2">
    <location>
        <begin position="175"/>
        <end position="294"/>
    </location>
</feature>
<dbReference type="InterPro" id="IPR013328">
    <property type="entry name" value="6PGD_dom2"/>
</dbReference>
<dbReference type="InterPro" id="IPR008927">
    <property type="entry name" value="6-PGluconate_DH-like_C_sf"/>
</dbReference>
<dbReference type="Gene3D" id="3.40.50.720">
    <property type="entry name" value="NAD(P)-binding Rossmann-like Domain"/>
    <property type="match status" value="1"/>
</dbReference>
<evidence type="ECO:0000259" key="2">
    <source>
        <dbReference type="Pfam" id="PF14833"/>
    </source>
</evidence>
<sequence length="438" mass="47116">MSSTKPRIGFAGLGAMGGGMAKNLVKQGFEVTGFDVYQPLVDSFVEAGGKPAKTPKDAAQNADFFISMVANSAQNSSLLFEGGDSVIKGLGQGKTFILCSTTPPDFLHELRKRLDEEFNRPDVKLLDCPVSGGTIRAANGTLSIFESGPEEHLDEAKEVLQAMSGNLYRMGGISAGTKTKTVHQLLAATNIISASEALGLAATVGLNTQTVTDYVNQSDGASFMFGNRAPHMLKNDWHPYSALAIIQKDCLIVTDTARKVHFPLPLVTTAEQLYLQGEEAGLLRVDDAALVQLYLPKSQPDLVGQMATADVNMTKSHQVSKGTIAELLAGIHLAASVEGMAFCKKLGMDRKTMYEIISKAAGWNAMFTKSIPGMLEKDRWTLADCPEAKDVGSKLSEAVDKCRLIQYPCPMASIALQQYYFTGLLDKTISDQSRGSRS</sequence>